<dbReference type="GO" id="GO:0008168">
    <property type="term" value="F:methyltransferase activity"/>
    <property type="evidence" value="ECO:0007669"/>
    <property type="project" value="UniProtKB-KW"/>
</dbReference>
<evidence type="ECO:0000313" key="4">
    <source>
        <dbReference type="EMBL" id="RBO88274.1"/>
    </source>
</evidence>
<dbReference type="SUPFAM" id="SSF53335">
    <property type="entry name" value="S-adenosyl-L-methionine-dependent methyltransferases"/>
    <property type="match status" value="1"/>
</dbReference>
<dbReference type="InterPro" id="IPR029063">
    <property type="entry name" value="SAM-dependent_MTases_sf"/>
</dbReference>
<dbReference type="Pfam" id="PF13649">
    <property type="entry name" value="Methyltransf_25"/>
    <property type="match status" value="1"/>
</dbReference>
<accession>A0A366DG14</accession>
<evidence type="ECO:0000256" key="2">
    <source>
        <dbReference type="ARBA" id="ARBA00022679"/>
    </source>
</evidence>
<dbReference type="GO" id="GO:0032259">
    <property type="term" value="P:methylation"/>
    <property type="evidence" value="ECO:0007669"/>
    <property type="project" value="UniProtKB-KW"/>
</dbReference>
<proteinExistence type="predicted"/>
<dbReference type="AlphaFoldDB" id="A0A366DG14"/>
<dbReference type="Proteomes" id="UP000252586">
    <property type="component" value="Unassembled WGS sequence"/>
</dbReference>
<keyword evidence="5" id="KW-1185">Reference proteome</keyword>
<dbReference type="RefSeq" id="WP_067513779.1">
    <property type="nucleotide sequence ID" value="NZ_CP107943.1"/>
</dbReference>
<comment type="caution">
    <text evidence="4">The sequence shown here is derived from an EMBL/GenBank/DDBJ whole genome shotgun (WGS) entry which is preliminary data.</text>
</comment>
<dbReference type="STRING" id="1210090.GCA_001613185_06188"/>
<evidence type="ECO:0000259" key="3">
    <source>
        <dbReference type="Pfam" id="PF13649"/>
    </source>
</evidence>
<evidence type="ECO:0000313" key="5">
    <source>
        <dbReference type="Proteomes" id="UP000252586"/>
    </source>
</evidence>
<dbReference type="CDD" id="cd02440">
    <property type="entry name" value="AdoMet_MTases"/>
    <property type="match status" value="1"/>
</dbReference>
<sequence length="246" mass="27524">MDWEQWQLSWDRQQEFYLPDREDRFRIMLDLVEAAVGPAPRVLDLACGTATISRRLFARFPDATSVAVDMDPTLLAIARGSFAGDDRITFVTADLAQPDWMDDLPPEPFDAVLTATALHWMQPDPLTRLYTDLAKLVRPGGIFLNADHTPDPETPLLNTLHESLQSAHADRARAQGAVDWDEWWSLVAAEPGLADEYARSRTIFANHTKGVTHPPSWHTTHLTDAGFLETAIAWKSVTDAIVVAIR</sequence>
<feature type="domain" description="Methyltransferase" evidence="3">
    <location>
        <begin position="42"/>
        <end position="141"/>
    </location>
</feature>
<keyword evidence="2 4" id="KW-0808">Transferase</keyword>
<name>A0A366DG14_9NOCA</name>
<dbReference type="OrthoDB" id="3382693at2"/>
<reference evidence="4 5" key="1">
    <citation type="submission" date="2018-06" db="EMBL/GenBank/DDBJ databases">
        <title>Genomic Encyclopedia of Type Strains, Phase IV (KMG-IV): sequencing the most valuable type-strain genomes for metagenomic binning, comparative biology and taxonomic classification.</title>
        <authorList>
            <person name="Goeker M."/>
        </authorList>
    </citation>
    <scope>NUCLEOTIDE SEQUENCE [LARGE SCALE GENOMIC DNA]</scope>
    <source>
        <strain evidence="4 5">DSM 44599</strain>
    </source>
</reference>
<dbReference type="PANTHER" id="PTHR43861:SF1">
    <property type="entry name" value="TRANS-ACONITATE 2-METHYLTRANSFERASE"/>
    <property type="match status" value="1"/>
</dbReference>
<dbReference type="PANTHER" id="PTHR43861">
    <property type="entry name" value="TRANS-ACONITATE 2-METHYLTRANSFERASE-RELATED"/>
    <property type="match status" value="1"/>
</dbReference>
<gene>
    <name evidence="4" type="ORF">DFR74_10940</name>
</gene>
<dbReference type="InterPro" id="IPR041698">
    <property type="entry name" value="Methyltransf_25"/>
</dbReference>
<dbReference type="Gene3D" id="3.40.50.150">
    <property type="entry name" value="Vaccinia Virus protein VP39"/>
    <property type="match status" value="1"/>
</dbReference>
<keyword evidence="1 4" id="KW-0489">Methyltransferase</keyword>
<organism evidence="4 5">
    <name type="scientific">Nocardia puris</name>
    <dbReference type="NCBI Taxonomy" id="208602"/>
    <lineage>
        <taxon>Bacteria</taxon>
        <taxon>Bacillati</taxon>
        <taxon>Actinomycetota</taxon>
        <taxon>Actinomycetes</taxon>
        <taxon>Mycobacteriales</taxon>
        <taxon>Nocardiaceae</taxon>
        <taxon>Nocardia</taxon>
    </lineage>
</organism>
<dbReference type="EMBL" id="QNRE01000009">
    <property type="protein sequence ID" value="RBO88274.1"/>
    <property type="molecule type" value="Genomic_DNA"/>
</dbReference>
<protein>
    <submittedName>
        <fullName evidence="4">Methyltransferase family protein</fullName>
    </submittedName>
</protein>
<evidence type="ECO:0000256" key="1">
    <source>
        <dbReference type="ARBA" id="ARBA00022603"/>
    </source>
</evidence>